<dbReference type="AlphaFoldDB" id="A0AA90SD38"/>
<comment type="caution">
    <text evidence="1">The sequence shown here is derived from an EMBL/GenBank/DDBJ whole genome shotgun (WGS) entry which is preliminary data.</text>
</comment>
<dbReference type="Proteomes" id="UP001178148">
    <property type="component" value="Unassembled WGS sequence"/>
</dbReference>
<organism evidence="1 2">
    <name type="scientific">Candidatus Endonucleibacter bathymodioli</name>
    <dbReference type="NCBI Taxonomy" id="539814"/>
    <lineage>
        <taxon>Bacteria</taxon>
        <taxon>Pseudomonadati</taxon>
        <taxon>Pseudomonadota</taxon>
        <taxon>Gammaproteobacteria</taxon>
        <taxon>Oceanospirillales</taxon>
        <taxon>Endozoicomonadaceae</taxon>
        <taxon>Candidatus Endonucleibacter</taxon>
    </lineage>
</organism>
<accession>A0AA90SD38</accession>
<proteinExistence type="predicted"/>
<dbReference type="EMBL" id="JASXSV010000007">
    <property type="protein sequence ID" value="MDP0588822.1"/>
    <property type="molecule type" value="Genomic_DNA"/>
</dbReference>
<evidence type="ECO:0000313" key="1">
    <source>
        <dbReference type="EMBL" id="MDP0588822.1"/>
    </source>
</evidence>
<keyword evidence="2" id="KW-1185">Reference proteome</keyword>
<protein>
    <submittedName>
        <fullName evidence="1">Uncharacterized protein</fullName>
    </submittedName>
</protein>
<sequence>MMLSHVILIRFIFITSTAFLFSYNAYGVHHKNIGLTLNSSKIDCNTSHKVFSPVTSNIETETCVYNTKNAELIFTYSKEHHYKHYLEQLHSLTLKAIKHPANCKYTHNATNVISFFTAAHKCKDDASIMMLADQLVKGEVEIENDIWCARDIWSISTAIHKCSGSNIEYLRKMIARKIVNPHNDMSSWRKYNITNILKSLVSGNSNKEHEAFQHIMDHIVTKNCNMDQWGGLNLSRLFKYMVQANTEGTKMAMLKVLGVISKSGLSYCNIKSIETIFQSLVILHNTRFLGIENEKSYKITLQLIINHLAHCTGRLKGYNDHELTTIIKGLCQIGKLEWLENVDKAKHTVSNFIIEEGINTKPTPNNY</sequence>
<name>A0AA90SD38_9GAMM</name>
<reference evidence="1 2" key="1">
    <citation type="journal article" date="2023" name="bioRxiv">
        <title>An intranuclear bacterial parasite of deep-sea mussels expresses apoptosis inhibitors acquired from its host.</title>
        <authorList>
            <person name="Gonzalez Porras M.A."/>
            <person name="Assie A."/>
            <person name="Tietjen M."/>
            <person name="Violette M."/>
            <person name="Kleiner M."/>
            <person name="Gruber-Vodicka H."/>
            <person name="Dubilier N."/>
            <person name="Leisch N."/>
        </authorList>
    </citation>
    <scope>NUCLEOTIDE SEQUENCE [LARGE SCALE GENOMIC DNA]</scope>
    <source>
        <strain evidence="1">IAP13</strain>
    </source>
</reference>
<evidence type="ECO:0000313" key="2">
    <source>
        <dbReference type="Proteomes" id="UP001178148"/>
    </source>
</evidence>
<gene>
    <name evidence="1" type="ORF">QS748_06355</name>
</gene>